<proteinExistence type="predicted"/>
<dbReference type="PROSITE" id="PS00198">
    <property type="entry name" value="4FE4S_FER_1"/>
    <property type="match status" value="1"/>
</dbReference>
<evidence type="ECO:0000256" key="2">
    <source>
        <dbReference type="ARBA" id="ARBA00023004"/>
    </source>
</evidence>
<keyword evidence="2" id="KW-0408">Iron</keyword>
<dbReference type="AlphaFoldDB" id="A0A9D1G605"/>
<dbReference type="Gene3D" id="3.30.70.20">
    <property type="match status" value="1"/>
</dbReference>
<protein>
    <submittedName>
        <fullName evidence="5">4Fe-4S binding protein</fullName>
    </submittedName>
</protein>
<dbReference type="PROSITE" id="PS51379">
    <property type="entry name" value="4FE4S_FER_2"/>
    <property type="match status" value="2"/>
</dbReference>
<evidence type="ECO:0000313" key="6">
    <source>
        <dbReference type="Proteomes" id="UP000886876"/>
    </source>
</evidence>
<reference evidence="5" key="1">
    <citation type="submission" date="2020-10" db="EMBL/GenBank/DDBJ databases">
        <authorList>
            <person name="Gilroy R."/>
        </authorList>
    </citation>
    <scope>NUCLEOTIDE SEQUENCE</scope>
    <source>
        <strain evidence="5">ChiHecec3B27-6122</strain>
    </source>
</reference>
<dbReference type="InterPro" id="IPR017896">
    <property type="entry name" value="4Fe4S_Fe-S-bd"/>
</dbReference>
<keyword evidence="3" id="KW-0411">Iron-sulfur</keyword>
<dbReference type="Proteomes" id="UP000886876">
    <property type="component" value="Unassembled WGS sequence"/>
</dbReference>
<dbReference type="GO" id="GO:0046872">
    <property type="term" value="F:metal ion binding"/>
    <property type="evidence" value="ECO:0007669"/>
    <property type="project" value="UniProtKB-KW"/>
</dbReference>
<dbReference type="Pfam" id="PF13237">
    <property type="entry name" value="Fer4_10"/>
    <property type="match status" value="1"/>
</dbReference>
<keyword evidence="1" id="KW-0479">Metal-binding</keyword>
<gene>
    <name evidence="5" type="ORF">IAD42_09540</name>
</gene>
<feature type="domain" description="4Fe-4S ferredoxin-type" evidence="4">
    <location>
        <begin position="232"/>
        <end position="261"/>
    </location>
</feature>
<accession>A0A9D1G605</accession>
<sequence length="290" mass="32191">MSIAEKGTRSNWKADHLETMAREFEMGRVLSQSKLYKEERAEAVTEAFSNPAFLDMTFLPATVSVGSEGAPLPIAVIEELIRRSPHRIISKTCTCRDAHNCTEHDKNIGCIHIGANTAEESDELCYHATVEEAIAHLHKAVDDGLMPFIGHVFYDHIYWDVDFTSPFLTVCLCCECCCTNFNNYRQGMIRGEATERFKPLKGLKVSVDAAKCVGCGTCAEKCFNHSMTMVDGRPQWNAETCKGCSSCAIHCPQKAITIEIEDVKAAVDDLLERLSPQVGGLDLENMQMDL</sequence>
<dbReference type="InterPro" id="IPR017900">
    <property type="entry name" value="4Fe4S_Fe_S_CS"/>
</dbReference>
<evidence type="ECO:0000256" key="3">
    <source>
        <dbReference type="ARBA" id="ARBA00023014"/>
    </source>
</evidence>
<reference evidence="5" key="2">
    <citation type="journal article" date="2021" name="PeerJ">
        <title>Extensive microbial diversity within the chicken gut microbiome revealed by metagenomics and culture.</title>
        <authorList>
            <person name="Gilroy R."/>
            <person name="Ravi A."/>
            <person name="Getino M."/>
            <person name="Pursley I."/>
            <person name="Horton D.L."/>
            <person name="Alikhan N.F."/>
            <person name="Baker D."/>
            <person name="Gharbi K."/>
            <person name="Hall N."/>
            <person name="Watson M."/>
            <person name="Adriaenssens E.M."/>
            <person name="Foster-Nyarko E."/>
            <person name="Jarju S."/>
            <person name="Secka A."/>
            <person name="Antonio M."/>
            <person name="Oren A."/>
            <person name="Chaudhuri R.R."/>
            <person name="La Ragione R."/>
            <person name="Hildebrand F."/>
            <person name="Pallen M.J."/>
        </authorList>
    </citation>
    <scope>NUCLEOTIDE SEQUENCE</scope>
    <source>
        <strain evidence="5">ChiHecec3B27-6122</strain>
    </source>
</reference>
<name>A0A9D1G605_9FIRM</name>
<dbReference type="EMBL" id="DVJS01000240">
    <property type="protein sequence ID" value="HIS98207.1"/>
    <property type="molecule type" value="Genomic_DNA"/>
</dbReference>
<feature type="domain" description="4Fe-4S ferredoxin-type" evidence="4">
    <location>
        <begin position="203"/>
        <end position="231"/>
    </location>
</feature>
<dbReference type="SUPFAM" id="SSF54862">
    <property type="entry name" value="4Fe-4S ferredoxins"/>
    <property type="match status" value="1"/>
</dbReference>
<organism evidence="5 6">
    <name type="scientific">Candidatus Scatomorpha pullistercoris</name>
    <dbReference type="NCBI Taxonomy" id="2840929"/>
    <lineage>
        <taxon>Bacteria</taxon>
        <taxon>Bacillati</taxon>
        <taxon>Bacillota</taxon>
        <taxon>Clostridia</taxon>
        <taxon>Eubacteriales</taxon>
        <taxon>Candidatus Scatomorpha</taxon>
    </lineage>
</organism>
<evidence type="ECO:0000256" key="1">
    <source>
        <dbReference type="ARBA" id="ARBA00022723"/>
    </source>
</evidence>
<comment type="caution">
    <text evidence="5">The sequence shown here is derived from an EMBL/GenBank/DDBJ whole genome shotgun (WGS) entry which is preliminary data.</text>
</comment>
<evidence type="ECO:0000259" key="4">
    <source>
        <dbReference type="PROSITE" id="PS51379"/>
    </source>
</evidence>
<dbReference type="GO" id="GO:0051536">
    <property type="term" value="F:iron-sulfur cluster binding"/>
    <property type="evidence" value="ECO:0007669"/>
    <property type="project" value="UniProtKB-KW"/>
</dbReference>
<evidence type="ECO:0000313" key="5">
    <source>
        <dbReference type="EMBL" id="HIS98207.1"/>
    </source>
</evidence>